<protein>
    <submittedName>
        <fullName evidence="2">Uncharacterized protein</fullName>
    </submittedName>
</protein>
<evidence type="ECO:0000256" key="1">
    <source>
        <dbReference type="SAM" id="MobiDB-lite"/>
    </source>
</evidence>
<evidence type="ECO:0000313" key="2">
    <source>
        <dbReference type="EMBL" id="MCI67117.1"/>
    </source>
</evidence>
<organism evidence="2 3">
    <name type="scientific">Trifolium medium</name>
    <dbReference type="NCBI Taxonomy" id="97028"/>
    <lineage>
        <taxon>Eukaryota</taxon>
        <taxon>Viridiplantae</taxon>
        <taxon>Streptophyta</taxon>
        <taxon>Embryophyta</taxon>
        <taxon>Tracheophyta</taxon>
        <taxon>Spermatophyta</taxon>
        <taxon>Magnoliopsida</taxon>
        <taxon>eudicotyledons</taxon>
        <taxon>Gunneridae</taxon>
        <taxon>Pentapetalae</taxon>
        <taxon>rosids</taxon>
        <taxon>fabids</taxon>
        <taxon>Fabales</taxon>
        <taxon>Fabaceae</taxon>
        <taxon>Papilionoideae</taxon>
        <taxon>50 kb inversion clade</taxon>
        <taxon>NPAAA clade</taxon>
        <taxon>Hologalegina</taxon>
        <taxon>IRL clade</taxon>
        <taxon>Trifolieae</taxon>
        <taxon>Trifolium</taxon>
    </lineage>
</organism>
<dbReference type="AlphaFoldDB" id="A0A392U2Y7"/>
<feature type="non-terminal residue" evidence="2">
    <location>
        <position position="1"/>
    </location>
</feature>
<name>A0A392U2Y7_9FABA</name>
<keyword evidence="3" id="KW-1185">Reference proteome</keyword>
<comment type="caution">
    <text evidence="2">The sequence shown here is derived from an EMBL/GenBank/DDBJ whole genome shotgun (WGS) entry which is preliminary data.</text>
</comment>
<evidence type="ECO:0000313" key="3">
    <source>
        <dbReference type="Proteomes" id="UP000265520"/>
    </source>
</evidence>
<sequence>GEKDETRGTRRKFMGQPSAEVGRWKAERRRRTAEAKRHG</sequence>
<dbReference type="EMBL" id="LXQA010709382">
    <property type="protein sequence ID" value="MCI67117.1"/>
    <property type="molecule type" value="Genomic_DNA"/>
</dbReference>
<proteinExistence type="predicted"/>
<accession>A0A392U2Y7</accession>
<feature type="region of interest" description="Disordered" evidence="1">
    <location>
        <begin position="1"/>
        <end position="39"/>
    </location>
</feature>
<dbReference type="Proteomes" id="UP000265520">
    <property type="component" value="Unassembled WGS sequence"/>
</dbReference>
<reference evidence="2 3" key="1">
    <citation type="journal article" date="2018" name="Front. Plant Sci.">
        <title>Red Clover (Trifolium pratense) and Zigzag Clover (T. medium) - A Picture of Genomic Similarities and Differences.</title>
        <authorList>
            <person name="Dluhosova J."/>
            <person name="Istvanek J."/>
            <person name="Nedelnik J."/>
            <person name="Repkova J."/>
        </authorList>
    </citation>
    <scope>NUCLEOTIDE SEQUENCE [LARGE SCALE GENOMIC DNA]</scope>
    <source>
        <strain evidence="3">cv. 10/8</strain>
        <tissue evidence="2">Leaf</tissue>
    </source>
</reference>